<dbReference type="PANTHER" id="PTHR11739:SF4">
    <property type="entry name" value="CITRATE SYNTHASE, PEROXISOMAL"/>
    <property type="match status" value="1"/>
</dbReference>
<dbReference type="Gene3D" id="1.10.580.10">
    <property type="entry name" value="Citrate Synthase, domain 1"/>
    <property type="match status" value="2"/>
</dbReference>
<keyword evidence="2" id="KW-0808">Transferase</keyword>
<organism evidence="3 4">
    <name type="scientific">Roseomonas populi</name>
    <dbReference type="NCBI Taxonomy" id="3121582"/>
    <lineage>
        <taxon>Bacteria</taxon>
        <taxon>Pseudomonadati</taxon>
        <taxon>Pseudomonadota</taxon>
        <taxon>Alphaproteobacteria</taxon>
        <taxon>Acetobacterales</taxon>
        <taxon>Roseomonadaceae</taxon>
        <taxon>Roseomonas</taxon>
    </lineage>
</organism>
<dbReference type="EMBL" id="JANJOU010000027">
    <property type="protein sequence ID" value="MCR0984969.1"/>
    <property type="molecule type" value="Genomic_DNA"/>
</dbReference>
<reference evidence="3 4" key="1">
    <citation type="submission" date="2022-06" db="EMBL/GenBank/DDBJ databases">
        <title>Roseomonas CN29.</title>
        <authorList>
            <person name="Cheng Y."/>
            <person name="He X."/>
        </authorList>
    </citation>
    <scope>NUCLEOTIDE SEQUENCE [LARGE SCALE GENOMIC DNA]</scope>
    <source>
        <strain evidence="3 4">CN29</strain>
    </source>
</reference>
<name>A0ABT1XB92_9PROT</name>
<dbReference type="PANTHER" id="PTHR11739">
    <property type="entry name" value="CITRATE SYNTHASE"/>
    <property type="match status" value="1"/>
</dbReference>
<evidence type="ECO:0000256" key="2">
    <source>
        <dbReference type="ARBA" id="ARBA00022679"/>
    </source>
</evidence>
<dbReference type="CDD" id="cd06102">
    <property type="entry name" value="citrate_synt_like_2"/>
    <property type="match status" value="1"/>
</dbReference>
<comment type="similarity">
    <text evidence="1">Belongs to the citrate synthase family.</text>
</comment>
<dbReference type="InterPro" id="IPR016142">
    <property type="entry name" value="Citrate_synth-like_lrg_a-sub"/>
</dbReference>
<evidence type="ECO:0000256" key="1">
    <source>
        <dbReference type="ARBA" id="ARBA00010566"/>
    </source>
</evidence>
<dbReference type="InterPro" id="IPR036969">
    <property type="entry name" value="Citrate_synthase_sf"/>
</dbReference>
<comment type="caution">
    <text evidence="3">The sequence shown here is derived from an EMBL/GenBank/DDBJ whole genome shotgun (WGS) entry which is preliminary data.</text>
</comment>
<accession>A0ABT1XB92</accession>
<dbReference type="SUPFAM" id="SSF48256">
    <property type="entry name" value="Citrate synthase"/>
    <property type="match status" value="1"/>
</dbReference>
<evidence type="ECO:0000313" key="4">
    <source>
        <dbReference type="Proteomes" id="UP001524642"/>
    </source>
</evidence>
<keyword evidence="4" id="KW-1185">Reference proteome</keyword>
<proteinExistence type="inferred from homology"/>
<sequence>MIHLVNMQEWLDRADALRVLGVKAQTLYAYVSRGMIEARRDPGGRHSLYRSEDVAALTGKRQRSRKPSMIAEGSMAWGEPSVTTTICTVDRGRLIYRGADAVALSRDATLEEIADLLWESSDGGTFDVPSLTPTTPFLALAALMPGSEASAGRVRELLCRDARVAVSHLAAACGVPPGTAALHEGLAHLWSLDAGQADLVRQALVLLADHELNASTFATRVAASTGAPIAACMLAGLSALSGPRHGGASTALLRLIDEAARAGPREAVQRRLDRDGFLPGFGHPLYPNGDVRALALIGRQPLDPLMRELQDCALDATGTLPNIDFALTVLARAAGLPRNAPFTVFLLGRSVGWAAHAMEQARHERLIRPRARYEGRKLPDAGQPS</sequence>
<dbReference type="RefSeq" id="WP_257718622.1">
    <property type="nucleotide sequence ID" value="NZ_JANJOU010000027.1"/>
</dbReference>
<gene>
    <name evidence="3" type="ORF">NRP21_23200</name>
</gene>
<protein>
    <submittedName>
        <fullName evidence="3">Citrate synthase</fullName>
    </submittedName>
</protein>
<dbReference type="PRINTS" id="PR00143">
    <property type="entry name" value="CITRTSNTHASE"/>
</dbReference>
<dbReference type="Proteomes" id="UP001524642">
    <property type="component" value="Unassembled WGS sequence"/>
</dbReference>
<evidence type="ECO:0000313" key="3">
    <source>
        <dbReference type="EMBL" id="MCR0984969.1"/>
    </source>
</evidence>
<dbReference type="Pfam" id="PF00285">
    <property type="entry name" value="Citrate_synt"/>
    <property type="match status" value="1"/>
</dbReference>
<dbReference type="InterPro" id="IPR002020">
    <property type="entry name" value="Citrate_synthase"/>
</dbReference>